<feature type="non-terminal residue" evidence="1">
    <location>
        <position position="43"/>
    </location>
</feature>
<dbReference type="EMBL" id="ASHM01112427">
    <property type="protein sequence ID" value="PNX70298.1"/>
    <property type="molecule type" value="Genomic_DNA"/>
</dbReference>
<evidence type="ECO:0000313" key="2">
    <source>
        <dbReference type="Proteomes" id="UP000236291"/>
    </source>
</evidence>
<dbReference type="AlphaFoldDB" id="A0A2K3KVK2"/>
<name>A0A2K3KVK2_TRIPR</name>
<gene>
    <name evidence="1" type="ORF">L195_g057252</name>
</gene>
<reference evidence="1 2" key="2">
    <citation type="journal article" date="2017" name="Front. Plant Sci.">
        <title>Gene Classification and Mining of Molecular Markers Useful in Red Clover (Trifolium pratense) Breeding.</title>
        <authorList>
            <person name="Istvanek J."/>
            <person name="Dluhosova J."/>
            <person name="Dluhos P."/>
            <person name="Patkova L."/>
            <person name="Nedelnik J."/>
            <person name="Repkova J."/>
        </authorList>
    </citation>
    <scope>NUCLEOTIDE SEQUENCE [LARGE SCALE GENOMIC DNA]</scope>
    <source>
        <strain evidence="2">cv. Tatra</strain>
        <tissue evidence="1">Young leaves</tissue>
    </source>
</reference>
<reference evidence="1 2" key="1">
    <citation type="journal article" date="2014" name="Am. J. Bot.">
        <title>Genome assembly and annotation for red clover (Trifolium pratense; Fabaceae).</title>
        <authorList>
            <person name="Istvanek J."/>
            <person name="Jaros M."/>
            <person name="Krenek A."/>
            <person name="Repkova J."/>
        </authorList>
    </citation>
    <scope>NUCLEOTIDE SEQUENCE [LARGE SCALE GENOMIC DNA]</scope>
    <source>
        <strain evidence="2">cv. Tatra</strain>
        <tissue evidence="1">Young leaves</tissue>
    </source>
</reference>
<dbReference type="Proteomes" id="UP000236291">
    <property type="component" value="Unassembled WGS sequence"/>
</dbReference>
<protein>
    <submittedName>
        <fullName evidence="1">Uncharacterized protein</fullName>
    </submittedName>
</protein>
<evidence type="ECO:0000313" key="1">
    <source>
        <dbReference type="EMBL" id="PNX70298.1"/>
    </source>
</evidence>
<accession>A0A2K3KVK2</accession>
<organism evidence="1 2">
    <name type="scientific">Trifolium pratense</name>
    <name type="common">Red clover</name>
    <dbReference type="NCBI Taxonomy" id="57577"/>
    <lineage>
        <taxon>Eukaryota</taxon>
        <taxon>Viridiplantae</taxon>
        <taxon>Streptophyta</taxon>
        <taxon>Embryophyta</taxon>
        <taxon>Tracheophyta</taxon>
        <taxon>Spermatophyta</taxon>
        <taxon>Magnoliopsida</taxon>
        <taxon>eudicotyledons</taxon>
        <taxon>Gunneridae</taxon>
        <taxon>Pentapetalae</taxon>
        <taxon>rosids</taxon>
        <taxon>fabids</taxon>
        <taxon>Fabales</taxon>
        <taxon>Fabaceae</taxon>
        <taxon>Papilionoideae</taxon>
        <taxon>50 kb inversion clade</taxon>
        <taxon>NPAAA clade</taxon>
        <taxon>Hologalegina</taxon>
        <taxon>IRL clade</taxon>
        <taxon>Trifolieae</taxon>
        <taxon>Trifolium</taxon>
    </lineage>
</organism>
<proteinExistence type="predicted"/>
<comment type="caution">
    <text evidence="1">The sequence shown here is derived from an EMBL/GenBank/DDBJ whole genome shotgun (WGS) entry which is preliminary data.</text>
</comment>
<sequence>MEPETEIRTIVLISSAPNFESIEEMPPKDGFIWKKYGKTTTYP</sequence>